<accession>A0A2N5TDK2</accession>
<evidence type="ECO:0000313" key="2">
    <source>
        <dbReference type="EMBL" id="PLW23577.1"/>
    </source>
</evidence>
<keyword evidence="3" id="KW-1185">Reference proteome</keyword>
<feature type="compositionally biased region" description="Polar residues" evidence="1">
    <location>
        <begin position="461"/>
        <end position="477"/>
    </location>
</feature>
<organism evidence="2 3">
    <name type="scientific">Puccinia coronata f. sp. avenae</name>
    <dbReference type="NCBI Taxonomy" id="200324"/>
    <lineage>
        <taxon>Eukaryota</taxon>
        <taxon>Fungi</taxon>
        <taxon>Dikarya</taxon>
        <taxon>Basidiomycota</taxon>
        <taxon>Pucciniomycotina</taxon>
        <taxon>Pucciniomycetes</taxon>
        <taxon>Pucciniales</taxon>
        <taxon>Pucciniaceae</taxon>
        <taxon>Puccinia</taxon>
    </lineage>
</organism>
<reference evidence="2 3" key="1">
    <citation type="submission" date="2017-11" db="EMBL/GenBank/DDBJ databases">
        <title>De novo assembly and phasing of dikaryotic genomes from two isolates of Puccinia coronata f. sp. avenae, the causal agent of oat crown rust.</title>
        <authorList>
            <person name="Miller M.E."/>
            <person name="Zhang Y."/>
            <person name="Omidvar V."/>
            <person name="Sperschneider J."/>
            <person name="Schwessinger B."/>
            <person name="Raley C."/>
            <person name="Palmer J.M."/>
            <person name="Garnica D."/>
            <person name="Upadhyaya N."/>
            <person name="Rathjen J."/>
            <person name="Taylor J.M."/>
            <person name="Park R.F."/>
            <person name="Dodds P.N."/>
            <person name="Hirsch C.D."/>
            <person name="Kianian S.F."/>
            <person name="Figueroa M."/>
        </authorList>
    </citation>
    <scope>NUCLEOTIDE SEQUENCE [LARGE SCALE GENOMIC DNA]</scope>
    <source>
        <strain evidence="2">12NC29</strain>
    </source>
</reference>
<feature type="region of interest" description="Disordered" evidence="1">
    <location>
        <begin position="257"/>
        <end position="840"/>
    </location>
</feature>
<dbReference type="InterPro" id="IPR053094">
    <property type="entry name" value="Zinc_metalloprotease_ZmpB"/>
</dbReference>
<dbReference type="PANTHER" id="PTHR48193">
    <property type="entry name" value="ZINC METALLOPROTEASE ZMPB-RELATED"/>
    <property type="match status" value="1"/>
</dbReference>
<dbReference type="PANTHER" id="PTHR48193:SF2">
    <property type="entry name" value="ZINC METALLOPROTEASE ZMPB"/>
    <property type="match status" value="1"/>
</dbReference>
<feature type="compositionally biased region" description="Low complexity" evidence="1">
    <location>
        <begin position="816"/>
        <end position="829"/>
    </location>
</feature>
<feature type="compositionally biased region" description="Acidic residues" evidence="1">
    <location>
        <begin position="1337"/>
        <end position="1360"/>
    </location>
</feature>
<proteinExistence type="predicted"/>
<dbReference type="EMBL" id="PGCJ01000717">
    <property type="protein sequence ID" value="PLW23577.1"/>
    <property type="molecule type" value="Genomic_DNA"/>
</dbReference>
<feature type="region of interest" description="Disordered" evidence="1">
    <location>
        <begin position="231"/>
        <end position="250"/>
    </location>
</feature>
<dbReference type="STRING" id="200324.A0A2N5TDK2"/>
<name>A0A2N5TDK2_9BASI</name>
<feature type="region of interest" description="Disordered" evidence="1">
    <location>
        <begin position="155"/>
        <end position="198"/>
    </location>
</feature>
<feature type="compositionally biased region" description="Polar residues" evidence="1">
    <location>
        <begin position="611"/>
        <end position="622"/>
    </location>
</feature>
<protein>
    <recommendedName>
        <fullName evidence="4">Golgi to ER traffic-protein</fullName>
    </recommendedName>
</protein>
<feature type="compositionally biased region" description="Polar residues" evidence="1">
    <location>
        <begin position="276"/>
        <end position="291"/>
    </location>
</feature>
<evidence type="ECO:0000256" key="1">
    <source>
        <dbReference type="SAM" id="MobiDB-lite"/>
    </source>
</evidence>
<feature type="compositionally biased region" description="Polar residues" evidence="1">
    <location>
        <begin position="235"/>
        <end position="244"/>
    </location>
</feature>
<sequence length="1380" mass="149422">MDSSLQMILVSTQAGAPRWSIRAPPPMKENAEALASVNRRIAFLKQDHLPLRGWNEGLDKAHDAYVACLELFVNEGLRELGDTTRPQPIGQLATIRRKVADTPILRDADIWDVVKAFCHSMHPVKVDVDSFICVASTPPSPDEFNRFFQVEDRQAPLEDTTGNCTKAPEAGGPLTLKHPRDSTSSDLVPSPRLKKTRLSDIQSAASILEESISEPPSTLPEPTPQKEIEARKAISPNSFSSSLDKNPFMETATPNRSIALSDEDPSMETPVADLSLATSASQTGVARQETPSPAPAHLVATPNLSPATQDQHTPSLTPSTRDQDREELVGPLASTADHGDAPAGETGFTPATHSSSVPPAGSFPDHEPKPDEPGKTPSTAPRAESMPPAQESEPAELAKTPSTAPTAGSMPPDHEPEATGPAINPSAAPTGGSMPDHGLSPAGETVSTAAENPLPADKLNLNPSTPDRQAPNSSAVGASNVEHGHTPVRNTTTRPIMPLESRMADSSSAAQPRTPQSAVLECDPMGQETPPATKNPSIKEQPPGEPLRAPENQQCGSGPLTPAASTADNERAPAGDDADASHTPAASVPDDEQEPAGDTDGSGTPPPESPVTKSALRQSPIRNDSHRAHVPQPSPRRLRDRSALTLRNGGSPYVVMPRLSSLNQRASRRRNTPEADPNHGMDPGDWETPPQSPSGGEPPPPYEQAVAGSTNRALNPTDDTVPGADSANPPGANTTPASVPLLAAGVPVPSKRTAPATRESDAPPKRARCQSISPENEDDIHPQNQHNGKPPAKEIPEADENSQANKSPDAGAVTLANQNPQAASANQQAHGNSPNYKIAGQPQLEDNMFELPINLDRLIVPSKLKHGLIAEEVQRTLTCGKMDPGLYIQPAVMRIFAAIMLNRQVVDDRSASQRPPQNPLERYVLDVASTSWKPTVAGINDPKFLLLLNACPRLFQLPWPHPFLNEEHVRLDVLSYAVDKHLKKRGGGWMALNQMMCRSTATLPHHNGDFKAAVGAGARRLHQTLIDSLKVIRPRDGIPPQPGPRDTSQETETQGLGRIADWLSTRISVCHAATGKSHIAHPEGLPFVLKRCWEMLLGVSLMYDAKDTSSRKADDQSMLRSTFIEGTRSCQQDKHKWHEKRLRAYSALGLFLNFGVAGWFHCHTNRRHFHFKDFISLFHLGQEMAANKVTINSKLVKIRGTQGERTEESIHLSWERLNDYLLDMLIETGVGRRSIDWYNAAVVWDRSLTESRVANLILKDFFSELINPGDTLSSTAGCAPVPQIKQRDLEEWQSRAKKVFIPVQRHRDIEERVLISANIVERPPGRSHEAGYVTDNSDADAEGEDDDEYEDDVESEDETDREAGHGGEEDESRGLEGGQQ</sequence>
<comment type="caution">
    <text evidence="2">The sequence shown here is derived from an EMBL/GenBank/DDBJ whole genome shotgun (WGS) entry which is preliminary data.</text>
</comment>
<evidence type="ECO:0000313" key="3">
    <source>
        <dbReference type="Proteomes" id="UP000235388"/>
    </source>
</evidence>
<feature type="region of interest" description="Disordered" evidence="1">
    <location>
        <begin position="1324"/>
        <end position="1380"/>
    </location>
</feature>
<feature type="compositionally biased region" description="Polar residues" evidence="1">
    <location>
        <begin position="707"/>
        <end position="718"/>
    </location>
</feature>
<feature type="compositionally biased region" description="Basic and acidic residues" evidence="1">
    <location>
        <begin position="364"/>
        <end position="374"/>
    </location>
</feature>
<evidence type="ECO:0008006" key="4">
    <source>
        <dbReference type="Google" id="ProtNLM"/>
    </source>
</evidence>
<feature type="compositionally biased region" description="Polar residues" evidence="1">
    <location>
        <begin position="302"/>
        <end position="320"/>
    </location>
</feature>
<feature type="compositionally biased region" description="Pro residues" evidence="1">
    <location>
        <begin position="690"/>
        <end position="702"/>
    </location>
</feature>
<gene>
    <name evidence="2" type="ORF">PCANC_26404</name>
</gene>
<dbReference type="OrthoDB" id="2495606at2759"/>
<feature type="compositionally biased region" description="Polar residues" evidence="1">
    <location>
        <begin position="504"/>
        <end position="517"/>
    </location>
</feature>
<feature type="region of interest" description="Disordered" evidence="1">
    <location>
        <begin position="1033"/>
        <end position="1053"/>
    </location>
</feature>
<dbReference type="Proteomes" id="UP000235388">
    <property type="component" value="Unassembled WGS sequence"/>
</dbReference>